<dbReference type="STRING" id="408657.SAMN04487995_0461"/>
<organism evidence="2 3">
    <name type="scientific">Dyadobacter koreensis</name>
    <dbReference type="NCBI Taxonomy" id="408657"/>
    <lineage>
        <taxon>Bacteria</taxon>
        <taxon>Pseudomonadati</taxon>
        <taxon>Bacteroidota</taxon>
        <taxon>Cytophagia</taxon>
        <taxon>Cytophagales</taxon>
        <taxon>Spirosomataceae</taxon>
        <taxon>Dyadobacter</taxon>
    </lineage>
</organism>
<dbReference type="Gene3D" id="1.20.1260.10">
    <property type="match status" value="1"/>
</dbReference>
<sequence>MTTSSNATGVIADLIEINNDRVAGFEKAIEDIKDENLDLKALFSDYAQQSRQNVQQLAAIAGSSPHQETENSVSGTLHRAWIDVKSLFGGSDRASILSEAERGEDAIKKAYKDALSSTELTSEALTIVQDQAQKINAAHDNIKALRDSAKA</sequence>
<dbReference type="NCBIfam" id="TIGR02284">
    <property type="entry name" value="PA2169 family four-helix-bundle protein"/>
    <property type="match status" value="1"/>
</dbReference>
<dbReference type="AlphaFoldDB" id="A0A1H6QAI7"/>
<protein>
    <recommendedName>
        <fullName evidence="1">DUF2383 domain-containing protein</fullName>
    </recommendedName>
</protein>
<name>A0A1H6QAI7_9BACT</name>
<dbReference type="Pfam" id="PF09537">
    <property type="entry name" value="DUF2383"/>
    <property type="match status" value="1"/>
</dbReference>
<reference evidence="2 3" key="1">
    <citation type="submission" date="2016-10" db="EMBL/GenBank/DDBJ databases">
        <authorList>
            <person name="de Groot N.N."/>
        </authorList>
    </citation>
    <scope>NUCLEOTIDE SEQUENCE [LARGE SCALE GENOMIC DNA]</scope>
    <source>
        <strain evidence="2 3">DSM 19938</strain>
    </source>
</reference>
<evidence type="ECO:0000313" key="2">
    <source>
        <dbReference type="EMBL" id="SEI40801.1"/>
    </source>
</evidence>
<dbReference type="RefSeq" id="WP_090331523.1">
    <property type="nucleotide sequence ID" value="NZ_FNXY01000001.1"/>
</dbReference>
<dbReference type="EMBL" id="FNXY01000001">
    <property type="protein sequence ID" value="SEI40801.1"/>
    <property type="molecule type" value="Genomic_DNA"/>
</dbReference>
<dbReference type="InterPro" id="IPR012347">
    <property type="entry name" value="Ferritin-like"/>
</dbReference>
<proteinExistence type="predicted"/>
<dbReference type="Proteomes" id="UP000199532">
    <property type="component" value="Unassembled WGS sequence"/>
</dbReference>
<feature type="domain" description="DUF2383" evidence="1">
    <location>
        <begin position="10"/>
        <end position="116"/>
    </location>
</feature>
<dbReference type="InterPro" id="IPR011971">
    <property type="entry name" value="CHP02284"/>
</dbReference>
<evidence type="ECO:0000259" key="1">
    <source>
        <dbReference type="Pfam" id="PF09537"/>
    </source>
</evidence>
<dbReference type="OrthoDB" id="282393at2"/>
<dbReference type="InterPro" id="IPR016920">
    <property type="entry name" value="UCP029477"/>
</dbReference>
<accession>A0A1H6QAI7</accession>
<dbReference type="InterPro" id="IPR019052">
    <property type="entry name" value="DUF2383"/>
</dbReference>
<gene>
    <name evidence="2" type="ORF">SAMN04487995_0461</name>
</gene>
<dbReference type="PIRSF" id="PIRSF029477">
    <property type="entry name" value="UCP029477"/>
    <property type="match status" value="1"/>
</dbReference>
<keyword evidence="3" id="KW-1185">Reference proteome</keyword>
<evidence type="ECO:0000313" key="3">
    <source>
        <dbReference type="Proteomes" id="UP000199532"/>
    </source>
</evidence>